<dbReference type="EMBL" id="JQIF01000045">
    <property type="protein sequence ID" value="KGJ53141.1"/>
    <property type="molecule type" value="Genomic_DNA"/>
</dbReference>
<dbReference type="RefSeq" id="WP_044905431.1">
    <property type="nucleotide sequence ID" value="NZ_JQIF01000045.1"/>
</dbReference>
<dbReference type="InterPro" id="IPR016181">
    <property type="entry name" value="Acyl_CoA_acyltransferase"/>
</dbReference>
<protein>
    <submittedName>
        <fullName evidence="2">GNAT family acetyltransferase</fullName>
    </submittedName>
</protein>
<organism evidence="2 3">
    <name type="scientific">Clostridium innocuum</name>
    <dbReference type="NCBI Taxonomy" id="1522"/>
    <lineage>
        <taxon>Bacteria</taxon>
        <taxon>Bacillati</taxon>
        <taxon>Bacillota</taxon>
        <taxon>Clostridia</taxon>
        <taxon>Eubacteriales</taxon>
        <taxon>Clostridiaceae</taxon>
        <taxon>Clostridium</taxon>
    </lineage>
</organism>
<dbReference type="Gene3D" id="3.40.630.30">
    <property type="match status" value="1"/>
</dbReference>
<name>A0A099I6D6_CLOIN</name>
<gene>
    <name evidence="2" type="ORF">CIAN88_10870</name>
</gene>
<proteinExistence type="predicted"/>
<evidence type="ECO:0000259" key="1">
    <source>
        <dbReference type="PROSITE" id="PS51186"/>
    </source>
</evidence>
<evidence type="ECO:0000313" key="2">
    <source>
        <dbReference type="EMBL" id="KGJ53141.1"/>
    </source>
</evidence>
<dbReference type="SUPFAM" id="SSF55729">
    <property type="entry name" value="Acyl-CoA N-acyltransferases (Nat)"/>
    <property type="match status" value="1"/>
</dbReference>
<comment type="caution">
    <text evidence="2">The sequence shown here is derived from an EMBL/GenBank/DDBJ whole genome shotgun (WGS) entry which is preliminary data.</text>
</comment>
<evidence type="ECO:0000313" key="3">
    <source>
        <dbReference type="Proteomes" id="UP000030008"/>
    </source>
</evidence>
<dbReference type="Pfam" id="PF13302">
    <property type="entry name" value="Acetyltransf_3"/>
    <property type="match status" value="1"/>
</dbReference>
<dbReference type="PANTHER" id="PTHR43792">
    <property type="entry name" value="GNAT FAMILY, PUTATIVE (AFU_ORTHOLOGUE AFUA_3G00765)-RELATED-RELATED"/>
    <property type="match status" value="1"/>
</dbReference>
<dbReference type="InterPro" id="IPR000182">
    <property type="entry name" value="GNAT_dom"/>
</dbReference>
<dbReference type="InterPro" id="IPR051531">
    <property type="entry name" value="N-acetyltransferase"/>
</dbReference>
<keyword evidence="2" id="KW-0808">Transferase</keyword>
<sequence length="174" mass="19987">MLKTDRCSIYEIKESDLADVRILFTDDEVRTYLGGAYDKASAEEKLRNIMMGIDNQGFTVRRTSDSALLGLIEIGPYHNGMEQEISYQFVPEVWGQGYAKEAIQAVLVFLSEQGTLESILAETQKKNIRSCRLLEALGFKMRESLIRFRQPQVVYMKRLCKRIKASKAFNEMLE</sequence>
<reference evidence="2 3" key="1">
    <citation type="submission" date="2014-08" db="EMBL/GenBank/DDBJ databases">
        <title>Clostridium innocuum, an unnegligible vancomycin-resistant pathogen causing extra-intestinal infections.</title>
        <authorList>
            <person name="Feng Y."/>
            <person name="Chiu C.-H."/>
        </authorList>
    </citation>
    <scope>NUCLEOTIDE SEQUENCE [LARGE SCALE GENOMIC DNA]</scope>
    <source>
        <strain evidence="2 3">AN88</strain>
    </source>
</reference>
<dbReference type="Proteomes" id="UP000030008">
    <property type="component" value="Unassembled WGS sequence"/>
</dbReference>
<feature type="domain" description="N-acetyltransferase" evidence="1">
    <location>
        <begin position="7"/>
        <end position="161"/>
    </location>
</feature>
<dbReference type="PANTHER" id="PTHR43792:SF1">
    <property type="entry name" value="N-ACETYLTRANSFERASE DOMAIN-CONTAINING PROTEIN"/>
    <property type="match status" value="1"/>
</dbReference>
<dbReference type="PROSITE" id="PS51186">
    <property type="entry name" value="GNAT"/>
    <property type="match status" value="1"/>
</dbReference>
<accession>A0A099I6D6</accession>
<dbReference type="GO" id="GO:0016747">
    <property type="term" value="F:acyltransferase activity, transferring groups other than amino-acyl groups"/>
    <property type="evidence" value="ECO:0007669"/>
    <property type="project" value="InterPro"/>
</dbReference>
<dbReference type="AlphaFoldDB" id="A0A099I6D6"/>